<feature type="compositionally biased region" description="Polar residues" evidence="5">
    <location>
        <begin position="209"/>
        <end position="226"/>
    </location>
</feature>
<sequence length="282" mass="31138">MGRVCQGFLQCLLKLVNFVLILLGIAMIVYSLWMLNEWHSRQEPSHPPAASPAPEQLQDHHHAFLAIVAEKGNGYPRGPGRATFIYAFLGVGAIVLVITCTGHVAAETASGCCLCFYTLLLVVLLLAQAVLAGFIIFDKNWEKAVPEDPTGEFDRIAHFIKRNFAICKWVALGVIILEALSLFLAIVLRSVALGAQRGYDSDDDMPVRNTRQPLLNRQATQSNATPSAPAESRPPRNDAWSTRMREKYGLDTAEFTYNPVDSKRVPAQNQPPPEPKRGCVIM</sequence>
<dbReference type="OMA" id="NWKIVRW"/>
<name>D8RMW5_SELML</name>
<evidence type="ECO:0008006" key="9">
    <source>
        <dbReference type="Google" id="ProtNLM"/>
    </source>
</evidence>
<evidence type="ECO:0000256" key="3">
    <source>
        <dbReference type="ARBA" id="ARBA00022989"/>
    </source>
</evidence>
<feature type="transmembrane region" description="Helical" evidence="6">
    <location>
        <begin position="113"/>
        <end position="137"/>
    </location>
</feature>
<keyword evidence="3 6" id="KW-1133">Transmembrane helix</keyword>
<feature type="transmembrane region" description="Helical" evidence="6">
    <location>
        <begin position="84"/>
        <end position="106"/>
    </location>
</feature>
<evidence type="ECO:0000313" key="8">
    <source>
        <dbReference type="Proteomes" id="UP000001514"/>
    </source>
</evidence>
<comment type="subcellular location">
    <subcellularLocation>
        <location evidence="1">Membrane</location>
        <topology evidence="1">Multi-pass membrane protein</topology>
    </subcellularLocation>
</comment>
<dbReference type="STRING" id="88036.D8RMW5"/>
<evidence type="ECO:0000313" key="7">
    <source>
        <dbReference type="EMBL" id="EFJ26409.1"/>
    </source>
</evidence>
<keyword evidence="2 6" id="KW-0812">Transmembrane</keyword>
<dbReference type="InterPro" id="IPR018499">
    <property type="entry name" value="Tetraspanin/Peripherin"/>
</dbReference>
<protein>
    <recommendedName>
        <fullName evidence="9">Tetraspanin family protein</fullName>
    </recommendedName>
</protein>
<dbReference type="Pfam" id="PF00335">
    <property type="entry name" value="Tetraspanin"/>
    <property type="match status" value="1"/>
</dbReference>
<reference evidence="7 8" key="1">
    <citation type="journal article" date="2011" name="Science">
        <title>The Selaginella genome identifies genetic changes associated with the evolution of vascular plants.</title>
        <authorList>
            <person name="Banks J.A."/>
            <person name="Nishiyama T."/>
            <person name="Hasebe M."/>
            <person name="Bowman J.L."/>
            <person name="Gribskov M."/>
            <person name="dePamphilis C."/>
            <person name="Albert V.A."/>
            <person name="Aono N."/>
            <person name="Aoyama T."/>
            <person name="Ambrose B.A."/>
            <person name="Ashton N.W."/>
            <person name="Axtell M.J."/>
            <person name="Barker E."/>
            <person name="Barker M.S."/>
            <person name="Bennetzen J.L."/>
            <person name="Bonawitz N.D."/>
            <person name="Chapple C."/>
            <person name="Cheng C."/>
            <person name="Correa L.G."/>
            <person name="Dacre M."/>
            <person name="DeBarry J."/>
            <person name="Dreyer I."/>
            <person name="Elias M."/>
            <person name="Engstrom E.M."/>
            <person name="Estelle M."/>
            <person name="Feng L."/>
            <person name="Finet C."/>
            <person name="Floyd S.K."/>
            <person name="Frommer W.B."/>
            <person name="Fujita T."/>
            <person name="Gramzow L."/>
            <person name="Gutensohn M."/>
            <person name="Harholt J."/>
            <person name="Hattori M."/>
            <person name="Heyl A."/>
            <person name="Hirai T."/>
            <person name="Hiwatashi Y."/>
            <person name="Ishikawa M."/>
            <person name="Iwata M."/>
            <person name="Karol K.G."/>
            <person name="Koehler B."/>
            <person name="Kolukisaoglu U."/>
            <person name="Kubo M."/>
            <person name="Kurata T."/>
            <person name="Lalonde S."/>
            <person name="Li K."/>
            <person name="Li Y."/>
            <person name="Litt A."/>
            <person name="Lyons E."/>
            <person name="Manning G."/>
            <person name="Maruyama T."/>
            <person name="Michael T.P."/>
            <person name="Mikami K."/>
            <person name="Miyazaki S."/>
            <person name="Morinaga S."/>
            <person name="Murata T."/>
            <person name="Mueller-Roeber B."/>
            <person name="Nelson D.R."/>
            <person name="Obara M."/>
            <person name="Oguri Y."/>
            <person name="Olmstead R.G."/>
            <person name="Onodera N."/>
            <person name="Petersen B.L."/>
            <person name="Pils B."/>
            <person name="Prigge M."/>
            <person name="Rensing S.A."/>
            <person name="Riano-Pachon D.M."/>
            <person name="Roberts A.W."/>
            <person name="Sato Y."/>
            <person name="Scheller H.V."/>
            <person name="Schulz B."/>
            <person name="Schulz C."/>
            <person name="Shakirov E.V."/>
            <person name="Shibagaki N."/>
            <person name="Shinohara N."/>
            <person name="Shippen D.E."/>
            <person name="Soerensen I."/>
            <person name="Sotooka R."/>
            <person name="Sugimoto N."/>
            <person name="Sugita M."/>
            <person name="Sumikawa N."/>
            <person name="Tanurdzic M."/>
            <person name="Theissen G."/>
            <person name="Ulvskov P."/>
            <person name="Wakazuki S."/>
            <person name="Weng J.K."/>
            <person name="Willats W.W."/>
            <person name="Wipf D."/>
            <person name="Wolf P.G."/>
            <person name="Yang L."/>
            <person name="Zimmer A.D."/>
            <person name="Zhu Q."/>
            <person name="Mitros T."/>
            <person name="Hellsten U."/>
            <person name="Loque D."/>
            <person name="Otillar R."/>
            <person name="Salamov A."/>
            <person name="Schmutz J."/>
            <person name="Shapiro H."/>
            <person name="Lindquist E."/>
            <person name="Lucas S."/>
            <person name="Rokhsar D."/>
            <person name="Grigoriev I.V."/>
        </authorList>
    </citation>
    <scope>NUCLEOTIDE SEQUENCE [LARGE SCALE GENOMIC DNA]</scope>
</reference>
<accession>D8RMW5</accession>
<dbReference type="EMBL" id="GL377584">
    <property type="protein sequence ID" value="EFJ26409.1"/>
    <property type="molecule type" value="Genomic_DNA"/>
</dbReference>
<evidence type="ECO:0000256" key="4">
    <source>
        <dbReference type="ARBA" id="ARBA00023136"/>
    </source>
</evidence>
<feature type="region of interest" description="Disordered" evidence="5">
    <location>
        <begin position="256"/>
        <end position="282"/>
    </location>
</feature>
<gene>
    <name evidence="7" type="ORF">SELMODRAFT_172827</name>
</gene>
<evidence type="ECO:0000256" key="2">
    <source>
        <dbReference type="ARBA" id="ARBA00022692"/>
    </source>
</evidence>
<feature type="transmembrane region" description="Helical" evidence="6">
    <location>
        <begin position="12"/>
        <end position="33"/>
    </location>
</feature>
<proteinExistence type="predicted"/>
<dbReference type="FunCoup" id="D8RMW5">
    <property type="interactions" value="1176"/>
</dbReference>
<dbReference type="Proteomes" id="UP000001514">
    <property type="component" value="Unassembled WGS sequence"/>
</dbReference>
<dbReference type="eggNOG" id="ENOG502QRDH">
    <property type="taxonomic scope" value="Eukaryota"/>
</dbReference>
<dbReference type="GO" id="GO:0016020">
    <property type="term" value="C:membrane"/>
    <property type="evidence" value="ECO:0007669"/>
    <property type="project" value="UniProtKB-SubCell"/>
</dbReference>
<dbReference type="HOGENOM" id="CLU_055730_0_0_1"/>
<evidence type="ECO:0000256" key="1">
    <source>
        <dbReference type="ARBA" id="ARBA00004141"/>
    </source>
</evidence>
<evidence type="ECO:0000256" key="5">
    <source>
        <dbReference type="SAM" id="MobiDB-lite"/>
    </source>
</evidence>
<keyword evidence="8" id="KW-1185">Reference proteome</keyword>
<keyword evidence="4 6" id="KW-0472">Membrane</keyword>
<feature type="region of interest" description="Disordered" evidence="5">
    <location>
        <begin position="202"/>
        <end position="243"/>
    </location>
</feature>
<organism evidence="8">
    <name type="scientific">Selaginella moellendorffii</name>
    <name type="common">Spikemoss</name>
    <dbReference type="NCBI Taxonomy" id="88036"/>
    <lineage>
        <taxon>Eukaryota</taxon>
        <taxon>Viridiplantae</taxon>
        <taxon>Streptophyta</taxon>
        <taxon>Embryophyta</taxon>
        <taxon>Tracheophyta</taxon>
        <taxon>Lycopodiopsida</taxon>
        <taxon>Selaginellales</taxon>
        <taxon>Selaginellaceae</taxon>
        <taxon>Selaginella</taxon>
    </lineage>
</organism>
<dbReference type="Gramene" id="EFJ26409">
    <property type="protein sequence ID" value="EFJ26409"/>
    <property type="gene ID" value="SELMODRAFT_172827"/>
</dbReference>
<dbReference type="KEGG" id="smo:SELMODRAFT_172827"/>
<feature type="transmembrane region" description="Helical" evidence="6">
    <location>
        <begin position="169"/>
        <end position="188"/>
    </location>
</feature>
<dbReference type="AlphaFoldDB" id="D8RMW5"/>
<dbReference type="InParanoid" id="D8RMW5"/>
<evidence type="ECO:0000256" key="6">
    <source>
        <dbReference type="SAM" id="Phobius"/>
    </source>
</evidence>